<dbReference type="AlphaFoldDB" id="A0A6J6B5V0"/>
<proteinExistence type="predicted"/>
<accession>A0A6J6B5V0</accession>
<dbReference type="EMBL" id="CAEZSH010000025">
    <property type="protein sequence ID" value="CAB4534410.1"/>
    <property type="molecule type" value="Genomic_DNA"/>
</dbReference>
<organism evidence="1">
    <name type="scientific">freshwater metagenome</name>
    <dbReference type="NCBI Taxonomy" id="449393"/>
    <lineage>
        <taxon>unclassified sequences</taxon>
        <taxon>metagenomes</taxon>
        <taxon>ecological metagenomes</taxon>
    </lineage>
</organism>
<name>A0A6J6B5V0_9ZZZZ</name>
<gene>
    <name evidence="1" type="ORF">UFOPK1410_00351</name>
</gene>
<evidence type="ECO:0000313" key="1">
    <source>
        <dbReference type="EMBL" id="CAB4534410.1"/>
    </source>
</evidence>
<reference evidence="1" key="1">
    <citation type="submission" date="2020-05" db="EMBL/GenBank/DDBJ databases">
        <authorList>
            <person name="Chiriac C."/>
            <person name="Salcher M."/>
            <person name="Ghai R."/>
            <person name="Kavagutti S V."/>
        </authorList>
    </citation>
    <scope>NUCLEOTIDE SEQUENCE</scope>
</reference>
<protein>
    <submittedName>
        <fullName evidence="1">Unannotated protein</fullName>
    </submittedName>
</protein>
<sequence>MKRQQNMTIWYQKNERIQASVAETQTDLAVDAQANKVVVWGEDWG</sequence>